<dbReference type="Proteomes" id="UP000887561">
    <property type="component" value="Unplaced"/>
</dbReference>
<dbReference type="WBParaSite" id="scaffold7291_cov148.g11879">
    <property type="protein sequence ID" value="scaffold7291_cov148.g11879"/>
    <property type="gene ID" value="scaffold7291_cov148.g11879"/>
</dbReference>
<dbReference type="SUPFAM" id="SSF52540">
    <property type="entry name" value="P-loop containing nucleoside triphosphate hydrolases"/>
    <property type="match status" value="1"/>
</dbReference>
<organism evidence="1 2">
    <name type="scientific">Meloidogyne javanica</name>
    <name type="common">Root-knot nematode worm</name>
    <dbReference type="NCBI Taxonomy" id="6303"/>
    <lineage>
        <taxon>Eukaryota</taxon>
        <taxon>Metazoa</taxon>
        <taxon>Ecdysozoa</taxon>
        <taxon>Nematoda</taxon>
        <taxon>Chromadorea</taxon>
        <taxon>Rhabditida</taxon>
        <taxon>Tylenchina</taxon>
        <taxon>Tylenchomorpha</taxon>
        <taxon>Tylenchoidea</taxon>
        <taxon>Meloidogynidae</taxon>
        <taxon>Meloidogyninae</taxon>
        <taxon>Meloidogyne</taxon>
        <taxon>Meloidogyne incognita group</taxon>
    </lineage>
</organism>
<evidence type="ECO:0000313" key="2">
    <source>
        <dbReference type="WBParaSite" id="scaffold7291_cov148.g11879"/>
    </source>
</evidence>
<dbReference type="InterPro" id="IPR027417">
    <property type="entry name" value="P-loop_NTPase"/>
</dbReference>
<evidence type="ECO:0000313" key="1">
    <source>
        <dbReference type="Proteomes" id="UP000887561"/>
    </source>
</evidence>
<reference evidence="2" key="1">
    <citation type="submission" date="2022-11" db="UniProtKB">
        <authorList>
            <consortium name="WormBaseParasite"/>
        </authorList>
    </citation>
    <scope>IDENTIFICATION</scope>
</reference>
<keyword evidence="1" id="KW-1185">Reference proteome</keyword>
<proteinExistence type="predicted"/>
<dbReference type="Gene3D" id="3.40.50.300">
    <property type="entry name" value="P-loop containing nucleotide triphosphate hydrolases"/>
    <property type="match status" value="1"/>
</dbReference>
<protein>
    <submittedName>
        <fullName evidence="2">Uncharacterized protein</fullName>
    </submittedName>
</protein>
<dbReference type="AlphaFoldDB" id="A0A915N169"/>
<accession>A0A915N169</accession>
<name>A0A915N169_MELJA</name>
<sequence>MIPVLIAYPQLGSGKVTGYPYPLQISEPKFRLSRNSNLDNMYPIKPYPINTCSNTYEDQVKYIEEKFASLNSNPNKTVYIHETCATDTNQIQLILDNVIDALLQKILHGYGLC</sequence>